<dbReference type="AlphaFoldDB" id="A0A543G402"/>
<comment type="caution">
    <text evidence="2">The sequence shown here is derived from an EMBL/GenBank/DDBJ whole genome shotgun (WGS) entry which is preliminary data.</text>
</comment>
<protein>
    <submittedName>
        <fullName evidence="2">Uncharacterized protein</fullName>
    </submittedName>
</protein>
<evidence type="ECO:0000313" key="3">
    <source>
        <dbReference type="Proteomes" id="UP000320773"/>
    </source>
</evidence>
<dbReference type="EMBL" id="VFPJ01000001">
    <property type="protein sequence ID" value="TQM40767.1"/>
    <property type="molecule type" value="Genomic_DNA"/>
</dbReference>
<feature type="transmembrane region" description="Helical" evidence="1">
    <location>
        <begin position="120"/>
        <end position="138"/>
    </location>
</feature>
<keyword evidence="1" id="KW-1133">Transmembrane helix</keyword>
<name>A0A543G402_9FLAO</name>
<keyword evidence="1" id="KW-0472">Membrane</keyword>
<organism evidence="2 3">
    <name type="scientific">Flavobacterium branchiophilum</name>
    <dbReference type="NCBI Taxonomy" id="55197"/>
    <lineage>
        <taxon>Bacteria</taxon>
        <taxon>Pseudomonadati</taxon>
        <taxon>Bacteroidota</taxon>
        <taxon>Flavobacteriia</taxon>
        <taxon>Flavobacteriales</taxon>
        <taxon>Flavobacteriaceae</taxon>
        <taxon>Flavobacterium</taxon>
    </lineage>
</organism>
<gene>
    <name evidence="2" type="ORF">BC670_1677</name>
</gene>
<keyword evidence="1" id="KW-0812">Transmembrane</keyword>
<evidence type="ECO:0000256" key="1">
    <source>
        <dbReference type="SAM" id="Phobius"/>
    </source>
</evidence>
<reference evidence="2 3" key="1">
    <citation type="submission" date="2019-06" db="EMBL/GenBank/DDBJ databases">
        <title>Genomic Encyclopedia of Archaeal and Bacterial Type Strains, Phase II (KMG-II): from individual species to whole genera.</title>
        <authorList>
            <person name="Goeker M."/>
        </authorList>
    </citation>
    <scope>NUCLEOTIDE SEQUENCE [LARGE SCALE GENOMIC DNA]</scope>
    <source>
        <strain evidence="2 3">DSM 24789</strain>
    </source>
</reference>
<accession>A0A543G402</accession>
<dbReference type="Proteomes" id="UP000320773">
    <property type="component" value="Unassembled WGS sequence"/>
</dbReference>
<evidence type="ECO:0000313" key="2">
    <source>
        <dbReference type="EMBL" id="TQM40767.1"/>
    </source>
</evidence>
<proteinExistence type="predicted"/>
<sequence length="160" mass="17881">MKIKLKIILVLLFITNTMLSQQGISLFNQKNGNLEFIKEHHRIKIKTTNGKNIAGQFTIIDSTTIKIKDQIINLDQIVKIRKASGVSTFMETVLITLGCGILAPSLYNIPFAKKSDDLGLAAYIGLPTGSLLFILPLTSQNKHKKIKWTYKIITNSKPNN</sequence>
<dbReference type="RefSeq" id="WP_089079426.1">
    <property type="nucleotide sequence ID" value="NZ_VFPJ01000001.1"/>
</dbReference>